<gene>
    <name evidence="1" type="ORF">H5410_046908</name>
</gene>
<organism evidence="1 2">
    <name type="scientific">Solanum commersonii</name>
    <name type="common">Commerson's wild potato</name>
    <name type="synonym">Commerson's nightshade</name>
    <dbReference type="NCBI Taxonomy" id="4109"/>
    <lineage>
        <taxon>Eukaryota</taxon>
        <taxon>Viridiplantae</taxon>
        <taxon>Streptophyta</taxon>
        <taxon>Embryophyta</taxon>
        <taxon>Tracheophyta</taxon>
        <taxon>Spermatophyta</taxon>
        <taxon>Magnoliopsida</taxon>
        <taxon>eudicotyledons</taxon>
        <taxon>Gunneridae</taxon>
        <taxon>Pentapetalae</taxon>
        <taxon>asterids</taxon>
        <taxon>lamiids</taxon>
        <taxon>Solanales</taxon>
        <taxon>Solanaceae</taxon>
        <taxon>Solanoideae</taxon>
        <taxon>Solaneae</taxon>
        <taxon>Solanum</taxon>
    </lineage>
</organism>
<evidence type="ECO:0000313" key="2">
    <source>
        <dbReference type="Proteomes" id="UP000824120"/>
    </source>
</evidence>
<sequence length="140" mass="16385">MRGKYWASISSPIQGKEFPERPEDESCNISLDFLESRRCRETKNTHMQRADQIIHEEREMANMMGETIIEPLHHLIEIEENDMNMIDTEVEDIRTSKTGDQRSITEAQQQKVVRNKERETSVWVQQNLIKLGKLLGADFP</sequence>
<accession>A0A9J5XFQ0</accession>
<comment type="caution">
    <text evidence="1">The sequence shown here is derived from an EMBL/GenBank/DDBJ whole genome shotgun (WGS) entry which is preliminary data.</text>
</comment>
<keyword evidence="2" id="KW-1185">Reference proteome</keyword>
<dbReference type="Proteomes" id="UP000824120">
    <property type="component" value="Chromosome 9"/>
</dbReference>
<name>A0A9J5XFQ0_SOLCO</name>
<protein>
    <submittedName>
        <fullName evidence="1">Uncharacterized protein</fullName>
    </submittedName>
</protein>
<evidence type="ECO:0000313" key="1">
    <source>
        <dbReference type="EMBL" id="KAG5586474.1"/>
    </source>
</evidence>
<dbReference type="EMBL" id="JACXVP010000009">
    <property type="protein sequence ID" value="KAG5586474.1"/>
    <property type="molecule type" value="Genomic_DNA"/>
</dbReference>
<proteinExistence type="predicted"/>
<dbReference type="AlphaFoldDB" id="A0A9J5XFQ0"/>
<reference evidence="1 2" key="1">
    <citation type="submission" date="2020-09" db="EMBL/GenBank/DDBJ databases">
        <title>De no assembly of potato wild relative species, Solanum commersonii.</title>
        <authorList>
            <person name="Cho K."/>
        </authorList>
    </citation>
    <scope>NUCLEOTIDE SEQUENCE [LARGE SCALE GENOMIC DNA]</scope>
    <source>
        <strain evidence="1">LZ3.2</strain>
        <tissue evidence="1">Leaf</tissue>
    </source>
</reference>